<feature type="compositionally biased region" description="Low complexity" evidence="1">
    <location>
        <begin position="381"/>
        <end position="396"/>
    </location>
</feature>
<evidence type="ECO:0000256" key="1">
    <source>
        <dbReference type="SAM" id="MobiDB-lite"/>
    </source>
</evidence>
<feature type="compositionally biased region" description="Polar residues" evidence="1">
    <location>
        <begin position="173"/>
        <end position="184"/>
    </location>
</feature>
<feature type="compositionally biased region" description="Low complexity" evidence="1">
    <location>
        <begin position="101"/>
        <end position="115"/>
    </location>
</feature>
<dbReference type="InterPro" id="IPR035240">
    <property type="entry name" value="SprT_Zn_ribbon"/>
</dbReference>
<dbReference type="STRING" id="1182541.W9XZ06"/>
<evidence type="ECO:0000313" key="4">
    <source>
        <dbReference type="Proteomes" id="UP000019484"/>
    </source>
</evidence>
<dbReference type="SMART" id="SM00731">
    <property type="entry name" value="SprT"/>
    <property type="match status" value="1"/>
</dbReference>
<dbReference type="Pfam" id="PF10263">
    <property type="entry name" value="SprT-like"/>
    <property type="match status" value="1"/>
</dbReference>
<feature type="domain" description="SprT-like" evidence="2">
    <location>
        <begin position="595"/>
        <end position="803"/>
    </location>
</feature>
<feature type="compositionally biased region" description="Acidic residues" evidence="1">
    <location>
        <begin position="1"/>
        <end position="11"/>
    </location>
</feature>
<feature type="compositionally biased region" description="Basic and acidic residues" evidence="1">
    <location>
        <begin position="519"/>
        <end position="530"/>
    </location>
</feature>
<feature type="region of interest" description="Disordered" evidence="1">
    <location>
        <begin position="1"/>
        <end position="128"/>
    </location>
</feature>
<dbReference type="GO" id="GO:0005634">
    <property type="term" value="C:nucleus"/>
    <property type="evidence" value="ECO:0007669"/>
    <property type="project" value="TreeGrafter"/>
</dbReference>
<dbReference type="EMBL" id="AMWN01000005">
    <property type="protein sequence ID" value="EXJ85787.1"/>
    <property type="molecule type" value="Genomic_DNA"/>
</dbReference>
<reference evidence="3 4" key="1">
    <citation type="submission" date="2013-03" db="EMBL/GenBank/DDBJ databases">
        <title>The Genome Sequence of Capronia coronata CBS 617.96.</title>
        <authorList>
            <consortium name="The Broad Institute Genomics Platform"/>
            <person name="Cuomo C."/>
            <person name="de Hoog S."/>
            <person name="Gorbushina A."/>
            <person name="Walker B."/>
            <person name="Young S.K."/>
            <person name="Zeng Q."/>
            <person name="Gargeya S."/>
            <person name="Fitzgerald M."/>
            <person name="Haas B."/>
            <person name="Abouelleil A."/>
            <person name="Allen A.W."/>
            <person name="Alvarado L."/>
            <person name="Arachchi H.M."/>
            <person name="Berlin A.M."/>
            <person name="Chapman S.B."/>
            <person name="Gainer-Dewar J."/>
            <person name="Goldberg J."/>
            <person name="Griggs A."/>
            <person name="Gujja S."/>
            <person name="Hansen M."/>
            <person name="Howarth C."/>
            <person name="Imamovic A."/>
            <person name="Ireland A."/>
            <person name="Larimer J."/>
            <person name="McCowan C."/>
            <person name="Murphy C."/>
            <person name="Pearson M."/>
            <person name="Poon T.W."/>
            <person name="Priest M."/>
            <person name="Roberts A."/>
            <person name="Saif S."/>
            <person name="Shea T."/>
            <person name="Sisk P."/>
            <person name="Sykes S."/>
            <person name="Wortman J."/>
            <person name="Nusbaum C."/>
            <person name="Birren B."/>
        </authorList>
    </citation>
    <scope>NUCLEOTIDE SEQUENCE [LARGE SCALE GENOMIC DNA]</scope>
    <source>
        <strain evidence="3 4">CBS 617.96</strain>
    </source>
</reference>
<feature type="compositionally biased region" description="Polar residues" evidence="1">
    <location>
        <begin position="245"/>
        <end position="257"/>
    </location>
</feature>
<dbReference type="PANTHER" id="PTHR23099">
    <property type="entry name" value="TRANSCRIPTIONAL REGULATOR"/>
    <property type="match status" value="1"/>
</dbReference>
<dbReference type="HOGENOM" id="CLU_012966_2_1_1"/>
<feature type="region of interest" description="Disordered" evidence="1">
    <location>
        <begin position="503"/>
        <end position="567"/>
    </location>
</feature>
<feature type="region of interest" description="Disordered" evidence="1">
    <location>
        <begin position="243"/>
        <end position="305"/>
    </location>
</feature>
<feature type="compositionally biased region" description="Low complexity" evidence="1">
    <location>
        <begin position="531"/>
        <end position="545"/>
    </location>
</feature>
<feature type="compositionally biased region" description="Polar residues" evidence="1">
    <location>
        <begin position="59"/>
        <end position="70"/>
    </location>
</feature>
<dbReference type="InterPro" id="IPR006640">
    <property type="entry name" value="SprT-like_domain"/>
</dbReference>
<organism evidence="3 4">
    <name type="scientific">Capronia coronata CBS 617.96</name>
    <dbReference type="NCBI Taxonomy" id="1182541"/>
    <lineage>
        <taxon>Eukaryota</taxon>
        <taxon>Fungi</taxon>
        <taxon>Dikarya</taxon>
        <taxon>Ascomycota</taxon>
        <taxon>Pezizomycotina</taxon>
        <taxon>Eurotiomycetes</taxon>
        <taxon>Chaetothyriomycetidae</taxon>
        <taxon>Chaetothyriales</taxon>
        <taxon>Herpotrichiellaceae</taxon>
        <taxon>Capronia</taxon>
    </lineage>
</organism>
<accession>W9XZ06</accession>
<feature type="compositionally biased region" description="Basic residues" evidence="1">
    <location>
        <begin position="268"/>
        <end position="280"/>
    </location>
</feature>
<dbReference type="AlphaFoldDB" id="W9XZ06"/>
<dbReference type="RefSeq" id="XP_007725225.1">
    <property type="nucleotide sequence ID" value="XM_007727035.1"/>
</dbReference>
<dbReference type="PANTHER" id="PTHR23099:SF0">
    <property type="entry name" value="GERM CELL NUCLEAR ACIDIC PROTEIN"/>
    <property type="match status" value="1"/>
</dbReference>
<evidence type="ECO:0000313" key="3">
    <source>
        <dbReference type="EMBL" id="EXJ85787.1"/>
    </source>
</evidence>
<protein>
    <recommendedName>
        <fullName evidence="2">SprT-like domain-containing protein</fullName>
    </recommendedName>
</protein>
<proteinExistence type="predicted"/>
<feature type="compositionally biased region" description="Basic and acidic residues" evidence="1">
    <location>
        <begin position="44"/>
        <end position="53"/>
    </location>
</feature>
<feature type="region of interest" description="Disordered" evidence="1">
    <location>
        <begin position="804"/>
        <end position="908"/>
    </location>
</feature>
<feature type="compositionally biased region" description="Basic and acidic residues" evidence="1">
    <location>
        <begin position="295"/>
        <end position="305"/>
    </location>
</feature>
<dbReference type="Pfam" id="PF17283">
    <property type="entry name" value="Zn_ribbon_SprT"/>
    <property type="match status" value="1"/>
</dbReference>
<name>W9XZ06_9EURO</name>
<feature type="compositionally biased region" description="Low complexity" evidence="1">
    <location>
        <begin position="439"/>
        <end position="454"/>
    </location>
</feature>
<dbReference type="GeneID" id="19161024"/>
<feature type="compositionally biased region" description="Basic and acidic residues" evidence="1">
    <location>
        <begin position="824"/>
        <end position="837"/>
    </location>
</feature>
<feature type="compositionally biased region" description="Low complexity" evidence="1">
    <location>
        <begin position="850"/>
        <end position="899"/>
    </location>
</feature>
<feature type="compositionally biased region" description="Basic and acidic residues" evidence="1">
    <location>
        <begin position="349"/>
        <end position="362"/>
    </location>
</feature>
<keyword evidence="4" id="KW-1185">Reference proteome</keyword>
<dbReference type="GO" id="GO:0006950">
    <property type="term" value="P:response to stress"/>
    <property type="evidence" value="ECO:0007669"/>
    <property type="project" value="UniProtKB-ARBA"/>
</dbReference>
<gene>
    <name evidence="3" type="ORF">A1O1_06155</name>
</gene>
<sequence>MSDYSSEDDLPDLATILAPRPLMATSTNTALRRSPRKQAALESDISRSPEKRQRGVPSPQKQTKPSVRQNVQEHRSPSKPAMAMKSQSSTVIHNIPHLPHHSTFPSTSTSTMLTSNNRRSPVSGQHGLKVSQADSLLLPLKNMVLEDGSTRTGNGRPIPEADGLAMRKWNKSLLSVNEKSSGRTSKTRTVPRREQQPGRAYASRFVLTEARCNDDSGDSMGEEDENEDTDLSGFIVDDNAELSYHESSSPESDQDTVVSRRGLSHNTASHRRLQRGSPTRRRLDFDVAEGESDSESGRENRSAEKLSKALQHMCLNNDGKDEERKREIEVIDLTSSPVATPAVDLNTRPGHEPESEQDEKPSSPKRLPRNSTPFEDLDTFLKLNPPLSKPSLLLPPKVMPVQSTVETGGEEGKGQKRSGGVDEPGAEFKTPPTTPPRSPSKLKSPSKLLSPSKRQTVPQSPHRQSMDAFWDHNVVNEWNDTFSPKKAPATSPSKRLFAPFTIFSDLDSDSNSDPEEERESQGERDHKTYESFESLPSPCFSSSSPGKTRARSKSPSKTSPEKEEKKRLLEEKRAAAARKKEFDARKGQMAMDLLRELDTHVAGSRLAELSSSTGGVKIIWSKTLRSTAGRANWKRTVTKTSGSPVKGAEDENRAAAGPGVQIQHFASIELAEKIIDRDERLVNTLAHEFCHLANFMVSNVRDQPHGPSFKQWAARVTSHLRQSTGVPVWRQVQVTTKHSYTIDHKYLWVCAGRDRTPVMDFLNLSPGAVGVGAGCGAEYGRHSRSIDPDKHRCGKCKGKLVQVRPKPRATVAAGARTSPRKKSRIEFGVHKSSREGSVESSGSGSGSVFGSGARSMSGSGSGSGSRSASTSGSTFGSRSVSETGSRSSSGSSTGPVSGSMIETVELSD</sequence>
<feature type="compositionally biased region" description="Acidic residues" evidence="1">
    <location>
        <begin position="506"/>
        <end position="518"/>
    </location>
</feature>
<feature type="region of interest" description="Disordered" evidence="1">
    <location>
        <begin position="330"/>
        <end position="468"/>
    </location>
</feature>
<dbReference type="Proteomes" id="UP000019484">
    <property type="component" value="Unassembled WGS sequence"/>
</dbReference>
<comment type="caution">
    <text evidence="3">The sequence shown here is derived from an EMBL/GenBank/DDBJ whole genome shotgun (WGS) entry which is preliminary data.</text>
</comment>
<feature type="region of interest" description="Disordered" evidence="1">
    <location>
        <begin position="173"/>
        <end position="230"/>
    </location>
</feature>
<dbReference type="eggNOG" id="KOG3854">
    <property type="taxonomic scope" value="Eukaryota"/>
</dbReference>
<evidence type="ECO:0000259" key="2">
    <source>
        <dbReference type="SMART" id="SM00731"/>
    </source>
</evidence>
<feature type="compositionally biased region" description="Acidic residues" evidence="1">
    <location>
        <begin position="215"/>
        <end position="230"/>
    </location>
</feature>
<dbReference type="OrthoDB" id="20772at2759"/>